<evidence type="ECO:0000256" key="2">
    <source>
        <dbReference type="ARBA" id="ARBA00022741"/>
    </source>
</evidence>
<dbReference type="RefSeq" id="WP_014786601.1">
    <property type="nucleotide sequence ID" value="NC_018014.1"/>
</dbReference>
<dbReference type="SUPFAM" id="SSF52540">
    <property type="entry name" value="P-loop containing nucleoside triphosphate hydrolases"/>
    <property type="match status" value="1"/>
</dbReference>
<keyword evidence="3" id="KW-0067">ATP-binding</keyword>
<dbReference type="CDD" id="cd19481">
    <property type="entry name" value="RecA-like_protease"/>
    <property type="match status" value="1"/>
</dbReference>
<sequence>MKTSLDALFDRRLSYPDMGAAKRLSQLVGLDQTKASLTKTLGILVNTSGPQEWAKKFHGQADALLSYVARRPPLVIFAGDVGTGKTELAESIGDSVARQEGIDITLFPLSLATRGSGRVGEMTQLLSEAFDAVADHARQLKGRGKKAHGAAILFVDEGDALTQSRENAQMHHEDRAGVNAFIRGVDRLAEENLPAVVILSTNRLNSIDPAVQRRAADIVTFRRPNDEQREAVLQKPLEELGFSPKDILEVVKHTGPRKPGEEGFTFSDLTQRLLPAIFLDAYPNQAVTHARTLQIVAGIAPTPPFSQGVAR</sequence>
<name>I3ZJC0_TERRK</name>
<dbReference type="InterPro" id="IPR050221">
    <property type="entry name" value="26S_Proteasome_ATPase"/>
</dbReference>
<dbReference type="KEGG" id="trs:Terro_3108"/>
<gene>
    <name evidence="5" type="ordered locus">Terro_3108</name>
</gene>
<dbReference type="STRING" id="926566.Terro_3108"/>
<dbReference type="Proteomes" id="UP000006056">
    <property type="component" value="Chromosome"/>
</dbReference>
<evidence type="ECO:0000313" key="5">
    <source>
        <dbReference type="EMBL" id="AFL89338.1"/>
    </source>
</evidence>
<dbReference type="PANTHER" id="PTHR23073">
    <property type="entry name" value="26S PROTEASOME REGULATORY SUBUNIT"/>
    <property type="match status" value="1"/>
</dbReference>
<keyword evidence="2" id="KW-0547">Nucleotide-binding</keyword>
<protein>
    <submittedName>
        <fullName evidence="5">Putative ATPase (AAA+ superfamily)</fullName>
    </submittedName>
</protein>
<evidence type="ECO:0000256" key="3">
    <source>
        <dbReference type="ARBA" id="ARBA00022840"/>
    </source>
</evidence>
<reference evidence="5 6" key="1">
    <citation type="submission" date="2012-06" db="EMBL/GenBank/DDBJ databases">
        <title>Complete genome of Terriglobus roseus DSM 18391.</title>
        <authorList>
            <consortium name="US DOE Joint Genome Institute (JGI-PGF)"/>
            <person name="Lucas S."/>
            <person name="Copeland A."/>
            <person name="Lapidus A."/>
            <person name="Glavina del Rio T."/>
            <person name="Dalin E."/>
            <person name="Tice H."/>
            <person name="Bruce D."/>
            <person name="Goodwin L."/>
            <person name="Pitluck S."/>
            <person name="Peters L."/>
            <person name="Mikhailova N."/>
            <person name="Munk A.C.C."/>
            <person name="Kyrpides N."/>
            <person name="Mavromatis K."/>
            <person name="Ivanova N."/>
            <person name="Brettin T."/>
            <person name="Detter J.C."/>
            <person name="Han C."/>
            <person name="Larimer F."/>
            <person name="Land M."/>
            <person name="Hauser L."/>
            <person name="Markowitz V."/>
            <person name="Cheng J.-F."/>
            <person name="Hugenholtz P."/>
            <person name="Woyke T."/>
            <person name="Wu D."/>
            <person name="Brambilla E."/>
            <person name="Klenk H.-P."/>
            <person name="Eisen J.A."/>
        </authorList>
    </citation>
    <scope>NUCLEOTIDE SEQUENCE [LARGE SCALE GENOMIC DNA]</scope>
    <source>
        <strain evidence="6">DSM 18391 / NRRL B-41598 / KBS 63</strain>
    </source>
</reference>
<keyword evidence="6" id="KW-1185">Reference proteome</keyword>
<evidence type="ECO:0000256" key="1">
    <source>
        <dbReference type="ARBA" id="ARBA00006914"/>
    </source>
</evidence>
<proteinExistence type="inferred from homology"/>
<evidence type="ECO:0000259" key="4">
    <source>
        <dbReference type="SMART" id="SM00382"/>
    </source>
</evidence>
<dbReference type="EMBL" id="CP003379">
    <property type="protein sequence ID" value="AFL89338.1"/>
    <property type="molecule type" value="Genomic_DNA"/>
</dbReference>
<dbReference type="InterPro" id="IPR003593">
    <property type="entry name" value="AAA+_ATPase"/>
</dbReference>
<comment type="similarity">
    <text evidence="1">Belongs to the AAA ATPase family.</text>
</comment>
<dbReference type="Pfam" id="PF00004">
    <property type="entry name" value="AAA"/>
    <property type="match status" value="1"/>
</dbReference>
<evidence type="ECO:0000313" key="6">
    <source>
        <dbReference type="Proteomes" id="UP000006056"/>
    </source>
</evidence>
<accession>I3ZJC0</accession>
<dbReference type="eggNOG" id="COG0464">
    <property type="taxonomic scope" value="Bacteria"/>
</dbReference>
<dbReference type="Gene3D" id="3.40.50.300">
    <property type="entry name" value="P-loop containing nucleotide triphosphate hydrolases"/>
    <property type="match status" value="1"/>
</dbReference>
<dbReference type="InterPro" id="IPR003959">
    <property type="entry name" value="ATPase_AAA_core"/>
</dbReference>
<dbReference type="AlphaFoldDB" id="I3ZJC0"/>
<organism evidence="5 6">
    <name type="scientific">Terriglobus roseus (strain DSM 18391 / NRRL B-41598 / KBS 63)</name>
    <dbReference type="NCBI Taxonomy" id="926566"/>
    <lineage>
        <taxon>Bacteria</taxon>
        <taxon>Pseudomonadati</taxon>
        <taxon>Acidobacteriota</taxon>
        <taxon>Terriglobia</taxon>
        <taxon>Terriglobales</taxon>
        <taxon>Acidobacteriaceae</taxon>
        <taxon>Terriglobus</taxon>
    </lineage>
</organism>
<dbReference type="SMART" id="SM00382">
    <property type="entry name" value="AAA"/>
    <property type="match status" value="1"/>
</dbReference>
<dbReference type="OrthoDB" id="113381at2"/>
<dbReference type="InterPro" id="IPR027417">
    <property type="entry name" value="P-loop_NTPase"/>
</dbReference>
<dbReference type="GO" id="GO:0005524">
    <property type="term" value="F:ATP binding"/>
    <property type="evidence" value="ECO:0007669"/>
    <property type="project" value="UniProtKB-KW"/>
</dbReference>
<feature type="domain" description="AAA+ ATPase" evidence="4">
    <location>
        <begin position="71"/>
        <end position="225"/>
    </location>
</feature>
<dbReference type="HOGENOM" id="CLU_058955_0_0_0"/>
<dbReference type="GO" id="GO:0016887">
    <property type="term" value="F:ATP hydrolysis activity"/>
    <property type="evidence" value="ECO:0007669"/>
    <property type="project" value="InterPro"/>
</dbReference>